<keyword evidence="2" id="KW-1185">Reference proteome</keyword>
<accession>E4TFE3</accession>
<dbReference type="InterPro" id="IPR049811">
    <property type="entry name" value="MJ1673-like_dom"/>
</dbReference>
<reference evidence="1 2" key="2">
    <citation type="journal article" date="2011" name="Stand. Genomic Sci.">
        <title>Complete genome sequence of Calditerrivibrio nitroreducens type strain (Yu37-1).</title>
        <authorList>
            <person name="Pitluck S."/>
            <person name="Sikorski J."/>
            <person name="Zeytun A."/>
            <person name="Lapidus A."/>
            <person name="Nolan M."/>
            <person name="Lucas S."/>
            <person name="Hammon N."/>
            <person name="Deshpande S."/>
            <person name="Cheng J.F."/>
            <person name="Tapia R."/>
            <person name="Han C."/>
            <person name="Goodwin L."/>
            <person name="Liolios K."/>
            <person name="Pagani I."/>
            <person name="Ivanova N."/>
            <person name="Mavromatis K."/>
            <person name="Pati A."/>
            <person name="Chen A."/>
            <person name="Palaniappan K."/>
            <person name="Hauser L."/>
            <person name="Chang Y.J."/>
            <person name="Jeffries C.D."/>
            <person name="Detter J.C."/>
            <person name="Brambilla E."/>
            <person name="Djao O.D."/>
            <person name="Rohde M."/>
            <person name="Spring S."/>
            <person name="Goker M."/>
            <person name="Woyke T."/>
            <person name="Bristow J."/>
            <person name="Eisen J.A."/>
            <person name="Markowitz V."/>
            <person name="Hugenholtz P."/>
            <person name="Kyrpides N.C."/>
            <person name="Klenk H.P."/>
            <person name="Land M."/>
        </authorList>
    </citation>
    <scope>NUCLEOTIDE SEQUENCE [LARGE SCALE GENOMIC DNA]</scope>
    <source>
        <strain evidence="2">DSM 19672 / NBRC 101217 / Yu37-1</strain>
    </source>
</reference>
<dbReference type="NCBIfam" id="NF040559">
    <property type="entry name" value="CAS_Csx20"/>
    <property type="match status" value="1"/>
</dbReference>
<dbReference type="OrthoDB" id="9811802at2"/>
<dbReference type="EMBL" id="CP002347">
    <property type="protein sequence ID" value="ADR19516.1"/>
    <property type="molecule type" value="Genomic_DNA"/>
</dbReference>
<dbReference type="AlphaFoldDB" id="E4TFE3"/>
<dbReference type="Proteomes" id="UP000007039">
    <property type="component" value="Chromosome"/>
</dbReference>
<evidence type="ECO:0008006" key="3">
    <source>
        <dbReference type="Google" id="ProtNLM"/>
    </source>
</evidence>
<dbReference type="HOGENOM" id="CLU_159273_0_0_0"/>
<proteinExistence type="predicted"/>
<dbReference type="STRING" id="768670.Calni_1608"/>
<organism evidence="1 2">
    <name type="scientific">Calditerrivibrio nitroreducens (strain DSM 19672 / NBRC 101217 / Yu37-1)</name>
    <dbReference type="NCBI Taxonomy" id="768670"/>
    <lineage>
        <taxon>Bacteria</taxon>
        <taxon>Pseudomonadati</taxon>
        <taxon>Deferribacterota</taxon>
        <taxon>Deferribacteres</taxon>
        <taxon>Deferribacterales</taxon>
        <taxon>Calditerrivibrionaceae</taxon>
    </lineage>
</organism>
<sequence length="129" mass="14895">MKIYLLFSHTLTDEQKSELEKMGVSDIIPIPEDLQFIWSNMPPAGELNITVLNEIIDWLSGSASEGDYILIQGDFGATYYMVNWAFKSGLIPIYATTERVVLEENKEGDRIVKKNIFRHVNFRRYVAFE</sequence>
<dbReference type="RefSeq" id="WP_013451727.1">
    <property type="nucleotide sequence ID" value="NC_014758.1"/>
</dbReference>
<dbReference type="eggNOG" id="ENOG5032UF4">
    <property type="taxonomic scope" value="Bacteria"/>
</dbReference>
<dbReference type="KEGG" id="cni:Calni_1608"/>
<reference key="1">
    <citation type="submission" date="2010-11" db="EMBL/GenBank/DDBJ databases">
        <title>The complete genome of chromosome of Calditerrivibrio nitroreducens DSM 19672.</title>
        <authorList>
            <consortium name="US DOE Joint Genome Institute (JGI-PGF)"/>
            <person name="Lucas S."/>
            <person name="Copeland A."/>
            <person name="Lapidus A."/>
            <person name="Bruce D."/>
            <person name="Goodwin L."/>
            <person name="Pitluck S."/>
            <person name="Kyrpides N."/>
            <person name="Mavromatis K."/>
            <person name="Ivanova N."/>
            <person name="Mikhailova N."/>
            <person name="Zeytun A."/>
            <person name="Brettin T."/>
            <person name="Detter J.C."/>
            <person name="Tapia R."/>
            <person name="Han C."/>
            <person name="Land M."/>
            <person name="Hauser L."/>
            <person name="Markowitz V."/>
            <person name="Cheng J.-F."/>
            <person name="Hugenholtz P."/>
            <person name="Woyke T."/>
            <person name="Wu D."/>
            <person name="Spring S."/>
            <person name="Schroeder M."/>
            <person name="Brambilla E."/>
            <person name="Klenk H.-P."/>
            <person name="Eisen J.A."/>
        </authorList>
    </citation>
    <scope>NUCLEOTIDE SEQUENCE [LARGE SCALE GENOMIC DNA]</scope>
    <source>
        <strain>DSM 19672</strain>
    </source>
</reference>
<protein>
    <recommendedName>
        <fullName evidence="3">CRISPR-associated protein</fullName>
    </recommendedName>
</protein>
<evidence type="ECO:0000313" key="1">
    <source>
        <dbReference type="EMBL" id="ADR19516.1"/>
    </source>
</evidence>
<evidence type="ECO:0000313" key="2">
    <source>
        <dbReference type="Proteomes" id="UP000007039"/>
    </source>
</evidence>
<name>E4TFE3_CALNY</name>
<gene>
    <name evidence="1" type="ordered locus">Calni_1608</name>
</gene>